<dbReference type="OrthoDB" id="283959at2759"/>
<sequence length="354" mass="42469">MKYYMEKKNIQKFHNFNIILTMQIQKESQKIMQEVQKKEQKKEEQKKMKSEESQPFFKQISREKRSQIMAGSDKDLRKGNRPQYQISYSEIDKSPHLVWNVLKVYNNRTKPRQTYTPYDNTEEELYRPIPEKVNRKTAQGYIAFKDYTDRQQMASFMAKQNDPHEKRFYNLPLPQTWSNMRKTQTFSLSKAVGREDNKGYSTKEHQPDYAPNWKFGKRDFSKSVVSMQKVPPRKPMWKVSQTQNEKFFDYDKYTKTNKSMVFKNNLSQPAFEKQLPREIDPSSPLPSFMQKHVNMRSTLQSLHHKMLENNYYSDGRFQSTTSDFAKSAQFFRKKQSEDEDEEDEEEEESVQQND</sequence>
<dbReference type="OMA" id="WNILEVY"/>
<feature type="region of interest" description="Disordered" evidence="1">
    <location>
        <begin position="33"/>
        <end position="80"/>
    </location>
</feature>
<dbReference type="Proteomes" id="UP000054937">
    <property type="component" value="Unassembled WGS sequence"/>
</dbReference>
<keyword evidence="3" id="KW-1185">Reference proteome</keyword>
<name>A0A0V0QE10_PSEPJ</name>
<reference evidence="2 3" key="1">
    <citation type="journal article" date="2015" name="Sci. Rep.">
        <title>Genome of the facultative scuticociliatosis pathogen Pseudocohnilembus persalinus provides insight into its virulence through horizontal gene transfer.</title>
        <authorList>
            <person name="Xiong J."/>
            <person name="Wang G."/>
            <person name="Cheng J."/>
            <person name="Tian M."/>
            <person name="Pan X."/>
            <person name="Warren A."/>
            <person name="Jiang C."/>
            <person name="Yuan D."/>
            <person name="Miao W."/>
        </authorList>
    </citation>
    <scope>NUCLEOTIDE SEQUENCE [LARGE SCALE GENOMIC DNA]</scope>
    <source>
        <strain evidence="2">36N120E</strain>
    </source>
</reference>
<protein>
    <submittedName>
        <fullName evidence="2">Uncharacterized protein</fullName>
    </submittedName>
</protein>
<organism evidence="2 3">
    <name type="scientific">Pseudocohnilembus persalinus</name>
    <name type="common">Ciliate</name>
    <dbReference type="NCBI Taxonomy" id="266149"/>
    <lineage>
        <taxon>Eukaryota</taxon>
        <taxon>Sar</taxon>
        <taxon>Alveolata</taxon>
        <taxon>Ciliophora</taxon>
        <taxon>Intramacronucleata</taxon>
        <taxon>Oligohymenophorea</taxon>
        <taxon>Scuticociliatia</taxon>
        <taxon>Philasterida</taxon>
        <taxon>Pseudocohnilembidae</taxon>
        <taxon>Pseudocohnilembus</taxon>
    </lineage>
</organism>
<comment type="caution">
    <text evidence="2">The sequence shown here is derived from an EMBL/GenBank/DDBJ whole genome shotgun (WGS) entry which is preliminary data.</text>
</comment>
<feature type="compositionally biased region" description="Basic and acidic residues" evidence="1">
    <location>
        <begin position="60"/>
        <end position="78"/>
    </location>
</feature>
<proteinExistence type="predicted"/>
<gene>
    <name evidence="2" type="ORF">PPERSA_03169</name>
</gene>
<dbReference type="AlphaFoldDB" id="A0A0V0QE10"/>
<evidence type="ECO:0000313" key="2">
    <source>
        <dbReference type="EMBL" id="KRX00436.1"/>
    </source>
</evidence>
<feature type="compositionally biased region" description="Basic and acidic residues" evidence="1">
    <location>
        <begin position="35"/>
        <end position="52"/>
    </location>
</feature>
<feature type="compositionally biased region" description="Acidic residues" evidence="1">
    <location>
        <begin position="337"/>
        <end position="354"/>
    </location>
</feature>
<feature type="region of interest" description="Disordered" evidence="1">
    <location>
        <begin position="328"/>
        <end position="354"/>
    </location>
</feature>
<dbReference type="InParanoid" id="A0A0V0QE10"/>
<accession>A0A0V0QE10</accession>
<evidence type="ECO:0000256" key="1">
    <source>
        <dbReference type="SAM" id="MobiDB-lite"/>
    </source>
</evidence>
<evidence type="ECO:0000313" key="3">
    <source>
        <dbReference type="Proteomes" id="UP000054937"/>
    </source>
</evidence>
<dbReference type="EMBL" id="LDAU01000189">
    <property type="protein sequence ID" value="KRX00436.1"/>
    <property type="molecule type" value="Genomic_DNA"/>
</dbReference>